<evidence type="ECO:0000313" key="2">
    <source>
        <dbReference type="Proteomes" id="UP001605250"/>
    </source>
</evidence>
<organism evidence="1 2">
    <name type="scientific">Erwinia plantamica</name>
    <dbReference type="NCBI Taxonomy" id="3237104"/>
    <lineage>
        <taxon>Bacteria</taxon>
        <taxon>Pseudomonadati</taxon>
        <taxon>Pseudomonadota</taxon>
        <taxon>Gammaproteobacteria</taxon>
        <taxon>Enterobacterales</taxon>
        <taxon>Erwiniaceae</taxon>
        <taxon>Erwinia</taxon>
    </lineage>
</organism>
<accession>A0ABW7CI01</accession>
<dbReference type="RefSeq" id="WP_301250822.1">
    <property type="nucleotide sequence ID" value="NZ_JBGCUC010000004.1"/>
</dbReference>
<gene>
    <name evidence="1" type="ORF">AB3U87_05625</name>
</gene>
<sequence>MSIARQQKFREKEKAAMQALCLTLGRFIYSNKKRCSQRPSSSSS</sequence>
<evidence type="ECO:0000313" key="1">
    <source>
        <dbReference type="EMBL" id="MFG6075844.1"/>
    </source>
</evidence>
<reference evidence="1 2" key="1">
    <citation type="submission" date="2024-07" db="EMBL/GenBank/DDBJ databases">
        <title>Novel bacterial strain Erwinia sp. OPT-41 promoting growth of various crops.</title>
        <authorList>
            <person name="Egorshina A."/>
            <person name="Lukyantsev M.A."/>
            <person name="Golubev S.N."/>
            <person name="Muratova A.Y."/>
            <person name="Bulygina E.A."/>
        </authorList>
    </citation>
    <scope>NUCLEOTIDE SEQUENCE [LARGE SCALE GENOMIC DNA]</scope>
    <source>
        <strain evidence="1 2">OPT-41</strain>
    </source>
</reference>
<protein>
    <submittedName>
        <fullName evidence="1">Uncharacterized protein</fullName>
    </submittedName>
</protein>
<name>A0ABW7CI01_9GAMM</name>
<comment type="caution">
    <text evidence="1">The sequence shown here is derived from an EMBL/GenBank/DDBJ whole genome shotgun (WGS) entry which is preliminary data.</text>
</comment>
<dbReference type="Proteomes" id="UP001605250">
    <property type="component" value="Unassembled WGS sequence"/>
</dbReference>
<proteinExistence type="predicted"/>
<dbReference type="EMBL" id="JBGCUC010000004">
    <property type="protein sequence ID" value="MFG6075844.1"/>
    <property type="molecule type" value="Genomic_DNA"/>
</dbReference>
<keyword evidence="2" id="KW-1185">Reference proteome</keyword>